<feature type="region of interest" description="Disordered" evidence="1">
    <location>
        <begin position="1"/>
        <end position="32"/>
    </location>
</feature>
<feature type="compositionally biased region" description="Basic residues" evidence="1">
    <location>
        <begin position="1"/>
        <end position="12"/>
    </location>
</feature>
<proteinExistence type="predicted"/>
<organism evidence="2 3">
    <name type="scientific">Neonectria punicea</name>
    <dbReference type="NCBI Taxonomy" id="979145"/>
    <lineage>
        <taxon>Eukaryota</taxon>
        <taxon>Fungi</taxon>
        <taxon>Dikarya</taxon>
        <taxon>Ascomycota</taxon>
        <taxon>Pezizomycotina</taxon>
        <taxon>Sordariomycetes</taxon>
        <taxon>Hypocreomycetidae</taxon>
        <taxon>Hypocreales</taxon>
        <taxon>Nectriaceae</taxon>
        <taxon>Neonectria</taxon>
    </lineage>
</organism>
<evidence type="ECO:0000313" key="3">
    <source>
        <dbReference type="Proteomes" id="UP001498476"/>
    </source>
</evidence>
<gene>
    <name evidence="2" type="ORF">QQX98_009810</name>
</gene>
<keyword evidence="3" id="KW-1185">Reference proteome</keyword>
<feature type="region of interest" description="Disordered" evidence="1">
    <location>
        <begin position="111"/>
        <end position="144"/>
    </location>
</feature>
<evidence type="ECO:0000313" key="2">
    <source>
        <dbReference type="EMBL" id="KAK7408037.1"/>
    </source>
</evidence>
<evidence type="ECO:0000256" key="1">
    <source>
        <dbReference type="SAM" id="MobiDB-lite"/>
    </source>
</evidence>
<protein>
    <submittedName>
        <fullName evidence="2">Uncharacterized protein</fullName>
    </submittedName>
</protein>
<accession>A0ABR1GR97</accession>
<reference evidence="2 3" key="1">
    <citation type="journal article" date="2025" name="Microbiol. Resour. Announc.">
        <title>Draft genome sequences for Neonectria magnoliae and Neonectria punicea, canker pathogens of Liriodendron tulipifera and Acer saccharum in West Virginia.</title>
        <authorList>
            <person name="Petronek H.M."/>
            <person name="Kasson M.T."/>
            <person name="Metheny A.M."/>
            <person name="Stauder C.M."/>
            <person name="Lovett B."/>
            <person name="Lynch S.C."/>
            <person name="Garnas J.R."/>
            <person name="Kasson L.R."/>
            <person name="Stajich J.E."/>
        </authorList>
    </citation>
    <scope>NUCLEOTIDE SEQUENCE [LARGE SCALE GENOMIC DNA]</scope>
    <source>
        <strain evidence="2 3">NRRL 64653</strain>
    </source>
</reference>
<name>A0ABR1GR97_9HYPO</name>
<dbReference type="EMBL" id="JAZAVJ010000201">
    <property type="protein sequence ID" value="KAK7408037.1"/>
    <property type="molecule type" value="Genomic_DNA"/>
</dbReference>
<comment type="caution">
    <text evidence="2">The sequence shown here is derived from an EMBL/GenBank/DDBJ whole genome shotgun (WGS) entry which is preliminary data.</text>
</comment>
<sequence length="168" mass="19534">MPRILRPRKLQRRPPLAPKPEPKAKLEVEPEPEPKIIRLYGDKYGDTFVDYETTNPQSQCGFLSKLPAEIRTQIYEELWRATGLSQHLLPHTLFPEGFGVTRYHHAKCITEHDAPDERGPPPGNLHYKESKKRRRTDPSFTDGTDPSHLEAFNFRLCLNSGKFFWQKN</sequence>
<feature type="compositionally biased region" description="Basic and acidic residues" evidence="1">
    <location>
        <begin position="20"/>
        <end position="32"/>
    </location>
</feature>
<dbReference type="Proteomes" id="UP001498476">
    <property type="component" value="Unassembled WGS sequence"/>
</dbReference>